<evidence type="ECO:0000313" key="2">
    <source>
        <dbReference type="Proteomes" id="UP000175968"/>
    </source>
</evidence>
<protein>
    <submittedName>
        <fullName evidence="1">Uncharacterized protein</fullName>
    </submittedName>
</protein>
<organism evidence="1 2">
    <name type="scientific">Flavobacterium gilvum</name>
    <dbReference type="NCBI Taxonomy" id="1492737"/>
    <lineage>
        <taxon>Bacteria</taxon>
        <taxon>Pseudomonadati</taxon>
        <taxon>Bacteroidota</taxon>
        <taxon>Flavobacteriia</taxon>
        <taxon>Flavobacteriales</taxon>
        <taxon>Flavobacteriaceae</taxon>
        <taxon>Flavobacterium</taxon>
    </lineage>
</organism>
<evidence type="ECO:0000313" key="1">
    <source>
        <dbReference type="EMBL" id="AOW10267.1"/>
    </source>
</evidence>
<name>A0AAC9I627_9FLAO</name>
<proteinExistence type="predicted"/>
<sequence length="64" mass="7506">MFPNFLMVTFFEILLKKQNIRFLAPIEVKILVNRLVPKDERFTRLQRRAGGMLIKMSNASAPKK</sequence>
<dbReference type="KEGG" id="fgl:EM308_12545"/>
<reference evidence="1 2" key="1">
    <citation type="submission" date="2016-10" db="EMBL/GenBank/DDBJ databases">
        <title>Flavobacterium gilvum sp. nov., isolated from stream water.</title>
        <authorList>
            <person name="Shin S.-K."/>
            <person name="Cho Y.-J."/>
            <person name="Yi H."/>
        </authorList>
    </citation>
    <scope>NUCLEOTIDE SEQUENCE [LARGE SCALE GENOMIC DNA]</scope>
    <source>
        <strain evidence="1 2">EM1308</strain>
    </source>
</reference>
<dbReference type="Proteomes" id="UP000175968">
    <property type="component" value="Chromosome"/>
</dbReference>
<keyword evidence="2" id="KW-1185">Reference proteome</keyword>
<gene>
    <name evidence="1" type="ORF">EM308_12545</name>
</gene>
<accession>A0AAC9I627</accession>
<dbReference type="EMBL" id="CP017479">
    <property type="protein sequence ID" value="AOW10267.1"/>
    <property type="molecule type" value="Genomic_DNA"/>
</dbReference>
<dbReference type="AlphaFoldDB" id="A0AAC9I627"/>